<dbReference type="InterPro" id="IPR057336">
    <property type="entry name" value="GerAC_N"/>
</dbReference>
<keyword evidence="3" id="KW-0309">Germination</keyword>
<dbReference type="Proteomes" id="UP000670947">
    <property type="component" value="Unassembled WGS sequence"/>
</dbReference>
<feature type="domain" description="Spore germination protein N-terminal" evidence="9">
    <location>
        <begin position="24"/>
        <end position="196"/>
    </location>
</feature>
<evidence type="ECO:0000256" key="2">
    <source>
        <dbReference type="ARBA" id="ARBA00007886"/>
    </source>
</evidence>
<evidence type="ECO:0000313" key="11">
    <source>
        <dbReference type="Proteomes" id="UP000670947"/>
    </source>
</evidence>
<comment type="similarity">
    <text evidence="2">Belongs to the GerABKC lipoprotein family.</text>
</comment>
<dbReference type="Pfam" id="PF05504">
    <property type="entry name" value="Spore_GerAC"/>
    <property type="match status" value="1"/>
</dbReference>
<evidence type="ECO:0000256" key="1">
    <source>
        <dbReference type="ARBA" id="ARBA00004635"/>
    </source>
</evidence>
<dbReference type="InterPro" id="IPR008844">
    <property type="entry name" value="Spore_GerAC-like"/>
</dbReference>
<dbReference type="InterPro" id="IPR046953">
    <property type="entry name" value="Spore_GerAC-like_C"/>
</dbReference>
<comment type="subcellular location">
    <subcellularLocation>
        <location evidence="1">Membrane</location>
        <topology evidence="1">Lipid-anchor</topology>
    </subcellularLocation>
</comment>
<organism evidence="10 11">
    <name type="scientific">Paenibacillus artemisiicola</name>
    <dbReference type="NCBI Taxonomy" id="1172618"/>
    <lineage>
        <taxon>Bacteria</taxon>
        <taxon>Bacillati</taxon>
        <taxon>Bacillota</taxon>
        <taxon>Bacilli</taxon>
        <taxon>Bacillales</taxon>
        <taxon>Paenibacillaceae</taxon>
        <taxon>Paenibacillus</taxon>
    </lineage>
</organism>
<dbReference type="Pfam" id="PF25198">
    <property type="entry name" value="Spore_GerAC_N"/>
    <property type="match status" value="1"/>
</dbReference>
<accession>A0ABS3W396</accession>
<dbReference type="NCBIfam" id="TIGR02887">
    <property type="entry name" value="spore_ger_x_C"/>
    <property type="match status" value="1"/>
</dbReference>
<feature type="domain" description="Spore germination GerAC-like C-terminal" evidence="8">
    <location>
        <begin position="207"/>
        <end position="362"/>
    </location>
</feature>
<dbReference type="InterPro" id="IPR038501">
    <property type="entry name" value="Spore_GerAC_C_sf"/>
</dbReference>
<sequence length="365" mass="41858">MKRFSACLAGWLLLLAILSGCGFKDIDRRFFVMAIGIDKSHAEEKAYRVSLKLAVPFAKIQPGETNTYRLVSDDASSIAEAVRHIKSKVDKELDFTQSKMIVVGKDVSDELLREDLLDWFLRRRDIQSASYMAVGDPSAEAVLNVKTNSERFPGDSLFLSFDQDGTESSFIATEHLFDFHRRVREKGIDPYLPVIRTIDDGAFLIDQVAVFDEERMKAVLSADETRIFNELVERNQNFDVETKTDKVQFALNVHRFRYDYKIQASPPAIHLKGRIVAQAEESTEAFYTRPWSYYEQLAERQTETRYARLLQKLQRLNVDPVGFGLRYRATRYGGAKEWKAWQALYPKVTFHPKVSIDIKSSGGIK</sequence>
<dbReference type="PANTHER" id="PTHR35789">
    <property type="entry name" value="SPORE GERMINATION PROTEIN B3"/>
    <property type="match status" value="1"/>
</dbReference>
<gene>
    <name evidence="10" type="ORF">I8J29_01070</name>
</gene>
<keyword evidence="4" id="KW-0732">Signal</keyword>
<evidence type="ECO:0000259" key="8">
    <source>
        <dbReference type="Pfam" id="PF05504"/>
    </source>
</evidence>
<evidence type="ECO:0000256" key="3">
    <source>
        <dbReference type="ARBA" id="ARBA00022544"/>
    </source>
</evidence>
<dbReference type="EMBL" id="JAGGDJ010000001">
    <property type="protein sequence ID" value="MBO7742767.1"/>
    <property type="molecule type" value="Genomic_DNA"/>
</dbReference>
<protein>
    <submittedName>
        <fullName evidence="10">Ger(X)C family spore germination protein</fullName>
    </submittedName>
</protein>
<dbReference type="RefSeq" id="WP_208845739.1">
    <property type="nucleotide sequence ID" value="NZ_JAGGDJ010000001.1"/>
</dbReference>
<reference evidence="10 11" key="1">
    <citation type="submission" date="2021-03" db="EMBL/GenBank/DDBJ databases">
        <title>Paenibacillus artemisicola MWE-103 whole genome sequence.</title>
        <authorList>
            <person name="Ham Y.J."/>
        </authorList>
    </citation>
    <scope>NUCLEOTIDE SEQUENCE [LARGE SCALE GENOMIC DNA]</scope>
    <source>
        <strain evidence="10 11">MWE-103</strain>
    </source>
</reference>
<evidence type="ECO:0000256" key="4">
    <source>
        <dbReference type="ARBA" id="ARBA00022729"/>
    </source>
</evidence>
<dbReference type="PANTHER" id="PTHR35789:SF1">
    <property type="entry name" value="SPORE GERMINATION PROTEIN B3"/>
    <property type="match status" value="1"/>
</dbReference>
<keyword evidence="5" id="KW-0472">Membrane</keyword>
<keyword evidence="11" id="KW-1185">Reference proteome</keyword>
<evidence type="ECO:0000313" key="10">
    <source>
        <dbReference type="EMBL" id="MBO7742767.1"/>
    </source>
</evidence>
<proteinExistence type="inferred from homology"/>
<name>A0ABS3W396_9BACL</name>
<keyword evidence="6" id="KW-0564">Palmitate</keyword>
<evidence type="ECO:0000256" key="5">
    <source>
        <dbReference type="ARBA" id="ARBA00023136"/>
    </source>
</evidence>
<dbReference type="Gene3D" id="3.30.300.210">
    <property type="entry name" value="Nutrient germinant receptor protein C, domain 3"/>
    <property type="match status" value="1"/>
</dbReference>
<evidence type="ECO:0000259" key="9">
    <source>
        <dbReference type="Pfam" id="PF25198"/>
    </source>
</evidence>
<evidence type="ECO:0000256" key="7">
    <source>
        <dbReference type="ARBA" id="ARBA00023288"/>
    </source>
</evidence>
<comment type="caution">
    <text evidence="10">The sequence shown here is derived from an EMBL/GenBank/DDBJ whole genome shotgun (WGS) entry which is preliminary data.</text>
</comment>
<dbReference type="PROSITE" id="PS51257">
    <property type="entry name" value="PROKAR_LIPOPROTEIN"/>
    <property type="match status" value="1"/>
</dbReference>
<evidence type="ECO:0000256" key="6">
    <source>
        <dbReference type="ARBA" id="ARBA00023139"/>
    </source>
</evidence>
<keyword evidence="7" id="KW-0449">Lipoprotein</keyword>